<dbReference type="PROSITE" id="PS50002">
    <property type="entry name" value="SH3"/>
    <property type="match status" value="1"/>
</dbReference>
<dbReference type="SMART" id="SM00239">
    <property type="entry name" value="C2"/>
    <property type="match status" value="1"/>
</dbReference>
<dbReference type="Gene3D" id="2.30.30.40">
    <property type="entry name" value="SH3 Domains"/>
    <property type="match status" value="1"/>
</dbReference>
<dbReference type="InterPro" id="IPR001452">
    <property type="entry name" value="SH3_domain"/>
</dbReference>
<dbReference type="InterPro" id="IPR035652">
    <property type="entry name" value="RasGAP_SH3"/>
</dbReference>
<reference evidence="4" key="1">
    <citation type="submission" date="2020-11" db="EMBL/GenBank/DDBJ databases">
        <authorList>
            <person name="Tran Van P."/>
        </authorList>
    </citation>
    <scope>NUCLEOTIDE SEQUENCE</scope>
</reference>
<dbReference type="SUPFAM" id="SSF55550">
    <property type="entry name" value="SH2 domain"/>
    <property type="match status" value="2"/>
</dbReference>
<dbReference type="OrthoDB" id="1562946at2759"/>
<name>A0A7R8ZM80_9CRUS</name>
<dbReference type="PANTHER" id="PTHR10194:SF146">
    <property type="entry name" value="RAS GTPASE-ACTIVATING PROTEIN 1"/>
    <property type="match status" value="1"/>
</dbReference>
<dbReference type="InterPro" id="IPR000008">
    <property type="entry name" value="C2_dom"/>
</dbReference>
<dbReference type="CDD" id="cd11788">
    <property type="entry name" value="SH3_RasGAP"/>
    <property type="match status" value="1"/>
</dbReference>
<dbReference type="InterPro" id="IPR011993">
    <property type="entry name" value="PH-like_dom_sf"/>
</dbReference>
<dbReference type="AlphaFoldDB" id="A0A7R8ZM80"/>
<dbReference type="SUPFAM" id="SSF49562">
    <property type="entry name" value="C2 domain (Calcium/lipid-binding domain, CaLB)"/>
    <property type="match status" value="1"/>
</dbReference>
<dbReference type="GO" id="GO:0005096">
    <property type="term" value="F:GTPase activator activity"/>
    <property type="evidence" value="ECO:0007669"/>
    <property type="project" value="UniProtKB-KW"/>
</dbReference>
<keyword evidence="3" id="KW-0727">SH2 domain</keyword>
<dbReference type="PROSITE" id="PS50003">
    <property type="entry name" value="PH_DOMAIN"/>
    <property type="match status" value="1"/>
</dbReference>
<organism evidence="4">
    <name type="scientific">Cyprideis torosa</name>
    <dbReference type="NCBI Taxonomy" id="163714"/>
    <lineage>
        <taxon>Eukaryota</taxon>
        <taxon>Metazoa</taxon>
        <taxon>Ecdysozoa</taxon>
        <taxon>Arthropoda</taxon>
        <taxon>Crustacea</taxon>
        <taxon>Oligostraca</taxon>
        <taxon>Ostracoda</taxon>
        <taxon>Podocopa</taxon>
        <taxon>Podocopida</taxon>
        <taxon>Cytherocopina</taxon>
        <taxon>Cytheroidea</taxon>
        <taxon>Cytherideidae</taxon>
        <taxon>Cyprideis</taxon>
    </lineage>
</organism>
<dbReference type="Pfam" id="PF00018">
    <property type="entry name" value="SH3_1"/>
    <property type="match status" value="1"/>
</dbReference>
<proteinExistence type="predicted"/>
<dbReference type="SUPFAM" id="SSF50044">
    <property type="entry name" value="SH3-domain"/>
    <property type="match status" value="1"/>
</dbReference>
<dbReference type="Gene3D" id="1.10.506.10">
    <property type="entry name" value="GTPase Activation - p120gap, domain 1"/>
    <property type="match status" value="2"/>
</dbReference>
<dbReference type="SUPFAM" id="SSF50729">
    <property type="entry name" value="PH domain-like"/>
    <property type="match status" value="1"/>
</dbReference>
<dbReference type="InterPro" id="IPR001849">
    <property type="entry name" value="PH_domain"/>
</dbReference>
<dbReference type="SUPFAM" id="SSF48350">
    <property type="entry name" value="GTPase activation domain, GAP"/>
    <property type="match status" value="1"/>
</dbReference>
<dbReference type="PRINTS" id="PR00401">
    <property type="entry name" value="SH2DOMAIN"/>
</dbReference>
<dbReference type="PROSITE" id="PS00509">
    <property type="entry name" value="RAS_GTPASE_ACTIV_1"/>
    <property type="match status" value="1"/>
</dbReference>
<dbReference type="SMART" id="SM00233">
    <property type="entry name" value="PH"/>
    <property type="match status" value="1"/>
</dbReference>
<evidence type="ECO:0000313" key="4">
    <source>
        <dbReference type="EMBL" id="CAD7225251.1"/>
    </source>
</evidence>
<dbReference type="Pfam" id="PF00169">
    <property type="entry name" value="PH"/>
    <property type="match status" value="1"/>
</dbReference>
<dbReference type="InterPro" id="IPR008936">
    <property type="entry name" value="Rho_GTPase_activation_prot"/>
</dbReference>
<dbReference type="Gene3D" id="3.30.505.10">
    <property type="entry name" value="SH2 domain"/>
    <property type="match status" value="2"/>
</dbReference>
<dbReference type="Gene3D" id="2.60.40.150">
    <property type="entry name" value="C2 domain"/>
    <property type="match status" value="1"/>
</dbReference>
<dbReference type="GO" id="GO:0048468">
    <property type="term" value="P:cell development"/>
    <property type="evidence" value="ECO:0007669"/>
    <property type="project" value="UniProtKB-ARBA"/>
</dbReference>
<dbReference type="InterPro" id="IPR023152">
    <property type="entry name" value="RasGAP_CS"/>
</dbReference>
<dbReference type="PANTHER" id="PTHR10194">
    <property type="entry name" value="RAS GTPASE-ACTIVATING PROTEINS"/>
    <property type="match status" value="1"/>
</dbReference>
<accession>A0A7R8ZM80</accession>
<dbReference type="InterPro" id="IPR001936">
    <property type="entry name" value="RasGAP_dom"/>
</dbReference>
<sequence>MSMMMMDEGIIENVPPGFGDDEVDDGEDAVHVVPKAPPDSQWYHGRLDRSGAEERLRNCGREGSYLIRESDRKPGVYVLSYHGLTGINHFRIVSECGDFYIGGRQFNSLSDLVAYYTHLADLLKGERLLWPVVPPEPVNDSKRVIAILPYTKMPDTDELSFQKGDIFFVHNELGEGWLWVTAHRTGEQGTIFSELVEDLDAEMDPNTVFSWFHPNISKKMAVDMLVRSGPGAFLVRPSDNSPGDYSLFFHINSQIQRFRIEKRGVRYYMGGRTFDCLDAVIHRYRTEHIVEGHCLGFPVTKNDGDNETYVEKRKVERAEEIYATLRECREQSGIRRNQEIKMQGWLGRRIDKKGGKWKSLYFVLRVNTPETRLLYYDNPKRTKPKGLIDLACAHLYPVHFSLLEREHVFQLVERAIPCLATTTYLQADTPEAMQDWMTAIRPLCSAQNIRAPRVEGLRELRCLQIVILEANKVPAKLAPNPFCYVSLNGVRICKTRTKTGAVDPVFDEEFLLDDIPSDVTQFSVSVWNRGKRSKDTQVGEVTQELVDLGNQSEVERWFPLIGVTHMGEWGRIRLRVRFLRDLIMPLEEYSPLSELLLDRELKAVRALADLCYAERAPLAGALLRIFKHKRREAELLQRLTDAQLQDEEETGTLFRSCTLATTLMEIYMRGVCTSFLEHVLGPTLRRVMESKQSCELNPTKMENANDACPNAEFLLQVLDDLTDAMFMSADACPRTVRYLCGCLQSAAAAKFPKEKLVRTRVISGFIFLRLLCPAILNPRQFNLYFEPLYPHANRSLIMIAKCLQNLANLVEFGSKEPYMEVLNPFILKNKERMIIFLENLSNVREMPPSEDVHYDRNDPARDLATLHHICRSHLGEIQQRSQADHSLRRLVTVTEMLQKHKEKYMEKLG</sequence>
<dbReference type="PROSITE" id="PS50018">
    <property type="entry name" value="RAS_GTPASE_ACTIV_2"/>
    <property type="match status" value="1"/>
</dbReference>
<dbReference type="PROSITE" id="PS50001">
    <property type="entry name" value="SH2"/>
    <property type="match status" value="2"/>
</dbReference>
<dbReference type="SMART" id="SM00326">
    <property type="entry name" value="SH3"/>
    <property type="match status" value="1"/>
</dbReference>
<gene>
    <name evidence="4" type="ORF">CTOB1V02_LOCUS3196</name>
</gene>
<evidence type="ECO:0000256" key="3">
    <source>
        <dbReference type="ARBA" id="ARBA00022999"/>
    </source>
</evidence>
<dbReference type="InterPro" id="IPR000980">
    <property type="entry name" value="SH2"/>
</dbReference>
<dbReference type="InterPro" id="IPR036860">
    <property type="entry name" value="SH2_dom_sf"/>
</dbReference>
<keyword evidence="2" id="KW-0343">GTPase activation</keyword>
<dbReference type="Pfam" id="PF00017">
    <property type="entry name" value="SH2"/>
    <property type="match status" value="2"/>
</dbReference>
<dbReference type="InterPro" id="IPR036028">
    <property type="entry name" value="SH3-like_dom_sf"/>
</dbReference>
<dbReference type="Pfam" id="PF00616">
    <property type="entry name" value="RasGAP"/>
    <property type="match status" value="2"/>
</dbReference>
<protein>
    <submittedName>
        <fullName evidence="4">Uncharacterized protein</fullName>
    </submittedName>
</protein>
<keyword evidence="1" id="KW-0728">SH3 domain</keyword>
<dbReference type="InterPro" id="IPR035892">
    <property type="entry name" value="C2_domain_sf"/>
</dbReference>
<dbReference type="SMART" id="SM00323">
    <property type="entry name" value="RasGAP"/>
    <property type="match status" value="1"/>
</dbReference>
<dbReference type="InterPro" id="IPR039360">
    <property type="entry name" value="Ras_GTPase"/>
</dbReference>
<dbReference type="PROSITE" id="PS50004">
    <property type="entry name" value="C2"/>
    <property type="match status" value="1"/>
</dbReference>
<dbReference type="Pfam" id="PF00168">
    <property type="entry name" value="C2"/>
    <property type="match status" value="1"/>
</dbReference>
<dbReference type="SMART" id="SM00252">
    <property type="entry name" value="SH2"/>
    <property type="match status" value="2"/>
</dbReference>
<dbReference type="EMBL" id="OB660534">
    <property type="protein sequence ID" value="CAD7225251.1"/>
    <property type="molecule type" value="Genomic_DNA"/>
</dbReference>
<dbReference type="Gene3D" id="2.30.29.30">
    <property type="entry name" value="Pleckstrin-homology domain (PH domain)/Phosphotyrosine-binding domain (PTB)"/>
    <property type="match status" value="1"/>
</dbReference>
<evidence type="ECO:0000256" key="2">
    <source>
        <dbReference type="ARBA" id="ARBA00022468"/>
    </source>
</evidence>
<evidence type="ECO:0000256" key="1">
    <source>
        <dbReference type="ARBA" id="ARBA00022443"/>
    </source>
</evidence>